<accession>A0A7L9RU81</accession>
<keyword evidence="3" id="KW-1185">Reference proteome</keyword>
<name>A0A7L9RU81_9PROT</name>
<evidence type="ECO:0000256" key="1">
    <source>
        <dbReference type="HAMAP-Rule" id="MF_00122"/>
    </source>
</evidence>
<dbReference type="HAMAP" id="MF_00122">
    <property type="entry name" value="GatC"/>
    <property type="match status" value="1"/>
</dbReference>
<gene>
    <name evidence="1 2" type="primary">gatC</name>
    <name evidence="2" type="ORF">CPBP_00868</name>
</gene>
<dbReference type="PANTHER" id="PTHR15004">
    <property type="entry name" value="GLUTAMYL-TRNA(GLN) AMIDOTRANSFERASE SUBUNIT C, MITOCHONDRIAL"/>
    <property type="match status" value="1"/>
</dbReference>
<reference evidence="2 3" key="1">
    <citation type="submission" date="2020-06" db="EMBL/GenBank/DDBJ databases">
        <title>The endosymbiont of the kinetoplastid Bodo saltans is a Paracaedibacter-like alpha-proteobacterium possessing a putative toxin-antitoxin system.</title>
        <authorList>
            <person name="Midha S."/>
            <person name="Rigden D.J."/>
            <person name="Siozios S."/>
            <person name="Hurst G.D.D."/>
            <person name="Jackson A.P."/>
        </authorList>
    </citation>
    <scope>NUCLEOTIDE SEQUENCE [LARGE SCALE GENOMIC DNA]</scope>
    <source>
        <strain evidence="2">Lake Konstanz</strain>
    </source>
</reference>
<dbReference type="EC" id="6.3.5.-" evidence="1"/>
<sequence>MSKVVIDKETVKKIGQLARIKIEEHESEKYANDITAVLNWFEMLDEVDVSTTEPANNRNQQATPQREDIITDGGKVDAIIVNATDAKFNMFSVPKVVE</sequence>
<dbReference type="KEGG" id="pbal:CPBP_00868"/>
<evidence type="ECO:0000313" key="3">
    <source>
        <dbReference type="Proteomes" id="UP000594001"/>
    </source>
</evidence>
<keyword evidence="1" id="KW-0648">Protein biosynthesis</keyword>
<comment type="catalytic activity">
    <reaction evidence="1">
        <text>L-glutamyl-tRNA(Gln) + L-glutamine + ATP + H2O = L-glutaminyl-tRNA(Gln) + L-glutamate + ADP + phosphate + H(+)</text>
        <dbReference type="Rhea" id="RHEA:17521"/>
        <dbReference type="Rhea" id="RHEA-COMP:9681"/>
        <dbReference type="Rhea" id="RHEA-COMP:9684"/>
        <dbReference type="ChEBI" id="CHEBI:15377"/>
        <dbReference type="ChEBI" id="CHEBI:15378"/>
        <dbReference type="ChEBI" id="CHEBI:29985"/>
        <dbReference type="ChEBI" id="CHEBI:30616"/>
        <dbReference type="ChEBI" id="CHEBI:43474"/>
        <dbReference type="ChEBI" id="CHEBI:58359"/>
        <dbReference type="ChEBI" id="CHEBI:78520"/>
        <dbReference type="ChEBI" id="CHEBI:78521"/>
        <dbReference type="ChEBI" id="CHEBI:456216"/>
    </reaction>
</comment>
<dbReference type="GO" id="GO:0016740">
    <property type="term" value="F:transferase activity"/>
    <property type="evidence" value="ECO:0007669"/>
    <property type="project" value="UniProtKB-KW"/>
</dbReference>
<evidence type="ECO:0000313" key="2">
    <source>
        <dbReference type="EMBL" id="QOL20089.1"/>
    </source>
</evidence>
<dbReference type="AlphaFoldDB" id="A0A7L9RU81"/>
<dbReference type="GO" id="GO:0006450">
    <property type="term" value="P:regulation of translational fidelity"/>
    <property type="evidence" value="ECO:0007669"/>
    <property type="project" value="InterPro"/>
</dbReference>
<proteinExistence type="inferred from homology"/>
<dbReference type="Pfam" id="PF02686">
    <property type="entry name" value="GatC"/>
    <property type="match status" value="1"/>
</dbReference>
<dbReference type="InterPro" id="IPR003837">
    <property type="entry name" value="GatC"/>
</dbReference>
<dbReference type="GO" id="GO:0050567">
    <property type="term" value="F:glutaminyl-tRNA synthase (glutamine-hydrolyzing) activity"/>
    <property type="evidence" value="ECO:0007669"/>
    <property type="project" value="UniProtKB-UniRule"/>
</dbReference>
<keyword evidence="1 2" id="KW-0436">Ligase</keyword>
<dbReference type="GO" id="GO:0070681">
    <property type="term" value="P:glutaminyl-tRNAGln biosynthesis via transamidation"/>
    <property type="evidence" value="ECO:0007669"/>
    <property type="project" value="TreeGrafter"/>
</dbReference>
<comment type="catalytic activity">
    <reaction evidence="1">
        <text>L-aspartyl-tRNA(Asn) + L-glutamine + ATP + H2O = L-asparaginyl-tRNA(Asn) + L-glutamate + ADP + phosphate + 2 H(+)</text>
        <dbReference type="Rhea" id="RHEA:14513"/>
        <dbReference type="Rhea" id="RHEA-COMP:9674"/>
        <dbReference type="Rhea" id="RHEA-COMP:9677"/>
        <dbReference type="ChEBI" id="CHEBI:15377"/>
        <dbReference type="ChEBI" id="CHEBI:15378"/>
        <dbReference type="ChEBI" id="CHEBI:29985"/>
        <dbReference type="ChEBI" id="CHEBI:30616"/>
        <dbReference type="ChEBI" id="CHEBI:43474"/>
        <dbReference type="ChEBI" id="CHEBI:58359"/>
        <dbReference type="ChEBI" id="CHEBI:78515"/>
        <dbReference type="ChEBI" id="CHEBI:78516"/>
        <dbReference type="ChEBI" id="CHEBI:456216"/>
    </reaction>
</comment>
<dbReference type="GO" id="GO:0006412">
    <property type="term" value="P:translation"/>
    <property type="evidence" value="ECO:0007669"/>
    <property type="project" value="UniProtKB-UniRule"/>
</dbReference>
<dbReference type="NCBIfam" id="TIGR00135">
    <property type="entry name" value="gatC"/>
    <property type="match status" value="1"/>
</dbReference>
<dbReference type="EMBL" id="CP054719">
    <property type="protein sequence ID" value="QOL20089.1"/>
    <property type="molecule type" value="Genomic_DNA"/>
</dbReference>
<dbReference type="PANTHER" id="PTHR15004:SF0">
    <property type="entry name" value="GLUTAMYL-TRNA(GLN) AMIDOTRANSFERASE SUBUNIT C, MITOCHONDRIAL"/>
    <property type="match status" value="1"/>
</dbReference>
<dbReference type="RefSeq" id="WP_350331644.1">
    <property type="nucleotide sequence ID" value="NZ_CP054719.1"/>
</dbReference>
<organism evidence="2 3">
    <name type="scientific">Candidatus Bodocaedibacter vickermanii</name>
    <dbReference type="NCBI Taxonomy" id="2741701"/>
    <lineage>
        <taxon>Bacteria</taxon>
        <taxon>Pseudomonadati</taxon>
        <taxon>Pseudomonadota</taxon>
        <taxon>Alphaproteobacteria</taxon>
        <taxon>Holosporales</taxon>
        <taxon>Candidatus Paracaedibacteraceae</taxon>
        <taxon>Candidatus Bodocaedibacter</taxon>
    </lineage>
</organism>
<protein>
    <recommendedName>
        <fullName evidence="1">Aspartyl/glutamyl-tRNA(Asn/Gln) amidotransferase subunit C</fullName>
        <shortName evidence="1">Asp/Glu-ADT subunit C</shortName>
        <ecNumber evidence="1">6.3.5.-</ecNumber>
    </recommendedName>
</protein>
<dbReference type="Gene3D" id="1.10.20.60">
    <property type="entry name" value="Glu-tRNAGln amidotransferase C subunit, N-terminal domain"/>
    <property type="match status" value="1"/>
</dbReference>
<dbReference type="InterPro" id="IPR036113">
    <property type="entry name" value="Asp/Glu-ADT_sf_sub_c"/>
</dbReference>
<dbReference type="Proteomes" id="UP000594001">
    <property type="component" value="Chromosome"/>
</dbReference>
<keyword evidence="2" id="KW-0808">Transferase</keyword>
<keyword evidence="1" id="KW-0067">ATP-binding</keyword>
<keyword evidence="1" id="KW-0547">Nucleotide-binding</keyword>
<dbReference type="GO" id="GO:0005524">
    <property type="term" value="F:ATP binding"/>
    <property type="evidence" value="ECO:0007669"/>
    <property type="project" value="UniProtKB-KW"/>
</dbReference>
<comment type="subunit">
    <text evidence="1">Heterotrimer of A, B and C subunits.</text>
</comment>
<dbReference type="SUPFAM" id="SSF141000">
    <property type="entry name" value="Glu-tRNAGln amidotransferase C subunit"/>
    <property type="match status" value="1"/>
</dbReference>
<comment type="similarity">
    <text evidence="1">Belongs to the GatC family.</text>
</comment>
<comment type="function">
    <text evidence="1">Allows the formation of correctly charged Asn-tRNA(Asn) or Gln-tRNA(Gln) through the transamidation of misacylated Asp-tRNA(Asn) or Glu-tRNA(Gln) in organisms which lack either or both of asparaginyl-tRNA or glutaminyl-tRNA synthetases. The reaction takes place in the presence of glutamine and ATP through an activated phospho-Asp-tRNA(Asn) or phospho-Glu-tRNA(Gln).</text>
</comment>